<evidence type="ECO:0000313" key="4">
    <source>
        <dbReference type="EMBL" id="RCG19063.1"/>
    </source>
</evidence>
<evidence type="ECO:0000256" key="1">
    <source>
        <dbReference type="SAM" id="MobiDB-lite"/>
    </source>
</evidence>
<dbReference type="PANTHER" id="PTHR33418:SF1">
    <property type="entry name" value="HELICASE-ASSOCIATED DOMAIN-CONTAINING PROTEIN"/>
    <property type="match status" value="1"/>
</dbReference>
<dbReference type="Gene3D" id="3.40.50.300">
    <property type="entry name" value="P-loop containing nucleotide triphosphate hydrolases"/>
    <property type="match status" value="2"/>
</dbReference>
<name>A0A367EM69_9ACTN</name>
<feature type="domain" description="Helicase ATP-binding" evidence="2">
    <location>
        <begin position="95"/>
        <end position="283"/>
    </location>
</feature>
<dbReference type="GO" id="GO:0003677">
    <property type="term" value="F:DNA binding"/>
    <property type="evidence" value="ECO:0007669"/>
    <property type="project" value="InterPro"/>
</dbReference>
<dbReference type="CDD" id="cd18785">
    <property type="entry name" value="SF2_C"/>
    <property type="match status" value="1"/>
</dbReference>
<dbReference type="EMBL" id="QOIL01000035">
    <property type="protein sequence ID" value="RCG19063.1"/>
    <property type="molecule type" value="Genomic_DNA"/>
</dbReference>
<dbReference type="OrthoDB" id="9776021at2"/>
<feature type="domain" description="Helicase C-terminal" evidence="3">
    <location>
        <begin position="341"/>
        <end position="510"/>
    </location>
</feature>
<dbReference type="GO" id="GO:0016787">
    <property type="term" value="F:hydrolase activity"/>
    <property type="evidence" value="ECO:0007669"/>
    <property type="project" value="InterPro"/>
</dbReference>
<dbReference type="AlphaFoldDB" id="A0A367EM69"/>
<dbReference type="Pfam" id="PF03457">
    <property type="entry name" value="HA"/>
    <property type="match status" value="6"/>
</dbReference>
<keyword evidence="5" id="KW-1185">Reference proteome</keyword>
<evidence type="ECO:0000313" key="5">
    <source>
        <dbReference type="Proteomes" id="UP000253094"/>
    </source>
</evidence>
<sequence length="1012" mass="111568">MVEFPTSHVVTSSTALMFGSRGGPGCAAHPPPSTEPCRIAVAPKGPNTLRGHRLWFAHKTTKTNKALPGSGSAQKGEMNTTTLWPHQQDAVDAVLNEIAPGGRALAVLACGTGKTRIGAEVSRRIGTRRALVLVPTLELLAQTARAYVAHLGAETGMIVAVCSDPGVMVHTTRINASLGSLTAGITTDPVVLADMMSRWHHMTVFCTFQSQGVIAEAHTRGAPAWDLIVVDEAHLSAGRAGKKWSDVTRDDAIPGSRRAFLTATPRIMDVDDDDAVSMDNPQIFGREVYRLPFGQAMHKGLLADYQVVVPLVHTDEVRQVLRGDRVLAIGSKSVPAEMVAGQIALLKAARRYRLSRVITYHSRVAGAVKFATTLPDVARLLPEDDRPAAVQAAFVSGAMSLDTRHRVLEQLVHPGDTTMVVANARVLGLGVDVPELDAIMFADTRSSTVDIVQAIGRVVRLGKNPGKTGTIIVPIILSDGETPQAALEGSAFQPVWQVLRALRAHDERVTDWLDSTRSDLINGSSEQQEASQRPPAWLHVIGTDIGSDFGEAITVRTVEAVSSSWEIGLAAARGYYEQNKHLLVHPDYVAPSGVRLGAWVKNMRAARRRWHMSAQRVKALDEIGMVWSPNQEHRARLFAMLRQFTEKNGHCDVPEACVVDGVRLGSQVRALRRVWKNGSLSAEEIAELQKIGFRKEVRPPSGWDRGLNACQEYYNANGNLRVPEGYRASDGMKLDAWLTKQRRHRREGRLTDAQSTALNELGMVWENSWERGVNACRAFYKANGHLRMPVKQMTPDGFGLGQWVMNRRKDKRDGRLTGEQIETLSKLGMVWENSWERGVNACRTFYEANGHLRIPPRYRSPDNLRLDRWVAGQRANRRTGHLTDEQIETLNSLGMIWDEYWERGLSACREHFEKHGHLTVSRNYRSSDGLALCPWLVKYRKLGRDGGLTAQQIADLDAVGIIWATPRYPMTRPTPLESETADAVPGEPADQALASHRKLRLPLKKGALSINA</sequence>
<dbReference type="InterPro" id="IPR006935">
    <property type="entry name" value="Helicase/UvrB_N"/>
</dbReference>
<dbReference type="PROSITE" id="PS51194">
    <property type="entry name" value="HELICASE_CTER"/>
    <property type="match status" value="1"/>
</dbReference>
<gene>
    <name evidence="4" type="ORF">DQ384_38715</name>
</gene>
<dbReference type="InterPro" id="IPR001650">
    <property type="entry name" value="Helicase_C-like"/>
</dbReference>
<dbReference type="PANTHER" id="PTHR33418">
    <property type="entry name" value="HELICASE-ASSOCIATED"/>
    <property type="match status" value="1"/>
</dbReference>
<dbReference type="Proteomes" id="UP000253094">
    <property type="component" value="Unassembled WGS sequence"/>
</dbReference>
<dbReference type="SMART" id="SM00490">
    <property type="entry name" value="HELICc"/>
    <property type="match status" value="1"/>
</dbReference>
<dbReference type="SUPFAM" id="SSF52540">
    <property type="entry name" value="P-loop containing nucleoside triphosphate hydrolases"/>
    <property type="match status" value="1"/>
</dbReference>
<dbReference type="Pfam" id="PF04851">
    <property type="entry name" value="ResIII"/>
    <property type="match status" value="1"/>
</dbReference>
<reference evidence="4 5" key="1">
    <citation type="submission" date="2018-06" db="EMBL/GenBank/DDBJ databases">
        <title>Sphaerisporangium craniellae sp. nov., isolated from a marine sponge in the South China Sea.</title>
        <authorList>
            <person name="Li L."/>
        </authorList>
    </citation>
    <scope>NUCLEOTIDE SEQUENCE [LARGE SCALE GENOMIC DNA]</scope>
    <source>
        <strain evidence="4 5">CCTCC AA 208026</strain>
    </source>
</reference>
<feature type="region of interest" description="Disordered" evidence="1">
    <location>
        <begin position="972"/>
        <end position="991"/>
    </location>
</feature>
<dbReference type="InterPro" id="IPR005114">
    <property type="entry name" value="Helicase_assoc"/>
</dbReference>
<dbReference type="Pfam" id="PF00271">
    <property type="entry name" value="Helicase_C"/>
    <property type="match status" value="1"/>
</dbReference>
<accession>A0A367EM69</accession>
<evidence type="ECO:0000259" key="2">
    <source>
        <dbReference type="PROSITE" id="PS51192"/>
    </source>
</evidence>
<dbReference type="PROSITE" id="PS51192">
    <property type="entry name" value="HELICASE_ATP_BIND_1"/>
    <property type="match status" value="1"/>
</dbReference>
<dbReference type="SMART" id="SM00487">
    <property type="entry name" value="DEXDc"/>
    <property type="match status" value="1"/>
</dbReference>
<dbReference type="InterPro" id="IPR027417">
    <property type="entry name" value="P-loop_NTPase"/>
</dbReference>
<comment type="caution">
    <text evidence="4">The sequence shown here is derived from an EMBL/GenBank/DDBJ whole genome shotgun (WGS) entry which is preliminary data.</text>
</comment>
<organism evidence="4 5">
    <name type="scientific">Sphaerisporangium album</name>
    <dbReference type="NCBI Taxonomy" id="509200"/>
    <lineage>
        <taxon>Bacteria</taxon>
        <taxon>Bacillati</taxon>
        <taxon>Actinomycetota</taxon>
        <taxon>Actinomycetes</taxon>
        <taxon>Streptosporangiales</taxon>
        <taxon>Streptosporangiaceae</taxon>
        <taxon>Sphaerisporangium</taxon>
    </lineage>
</organism>
<dbReference type="InterPro" id="IPR014001">
    <property type="entry name" value="Helicase_ATP-bd"/>
</dbReference>
<proteinExistence type="predicted"/>
<evidence type="ECO:0000259" key="3">
    <source>
        <dbReference type="PROSITE" id="PS51194"/>
    </source>
</evidence>
<protein>
    <recommendedName>
        <fullName evidence="6">Helicase</fullName>
    </recommendedName>
</protein>
<dbReference type="Gene3D" id="6.10.140.530">
    <property type="match status" value="6"/>
</dbReference>
<evidence type="ECO:0008006" key="6">
    <source>
        <dbReference type="Google" id="ProtNLM"/>
    </source>
</evidence>
<dbReference type="GO" id="GO:0005524">
    <property type="term" value="F:ATP binding"/>
    <property type="evidence" value="ECO:0007669"/>
    <property type="project" value="InterPro"/>
</dbReference>